<name>A0A9W9YM46_9CNID</name>
<feature type="compositionally biased region" description="Polar residues" evidence="1">
    <location>
        <begin position="165"/>
        <end position="184"/>
    </location>
</feature>
<feature type="compositionally biased region" description="Polar residues" evidence="1">
    <location>
        <begin position="191"/>
        <end position="204"/>
    </location>
</feature>
<dbReference type="Proteomes" id="UP001163046">
    <property type="component" value="Unassembled WGS sequence"/>
</dbReference>
<protein>
    <submittedName>
        <fullName evidence="2">Uncharacterized protein</fullName>
    </submittedName>
</protein>
<accession>A0A9W9YM46</accession>
<evidence type="ECO:0000256" key="1">
    <source>
        <dbReference type="SAM" id="MobiDB-lite"/>
    </source>
</evidence>
<feature type="region of interest" description="Disordered" evidence="1">
    <location>
        <begin position="288"/>
        <end position="317"/>
    </location>
</feature>
<proteinExistence type="predicted"/>
<keyword evidence="3" id="KW-1185">Reference proteome</keyword>
<feature type="compositionally biased region" description="Basic and acidic residues" evidence="1">
    <location>
        <begin position="143"/>
        <end position="157"/>
    </location>
</feature>
<evidence type="ECO:0000313" key="2">
    <source>
        <dbReference type="EMBL" id="KAJ7357715.1"/>
    </source>
</evidence>
<dbReference type="AlphaFoldDB" id="A0A9W9YM46"/>
<evidence type="ECO:0000313" key="3">
    <source>
        <dbReference type="Proteomes" id="UP001163046"/>
    </source>
</evidence>
<organism evidence="2 3">
    <name type="scientific">Desmophyllum pertusum</name>
    <dbReference type="NCBI Taxonomy" id="174260"/>
    <lineage>
        <taxon>Eukaryota</taxon>
        <taxon>Metazoa</taxon>
        <taxon>Cnidaria</taxon>
        <taxon>Anthozoa</taxon>
        <taxon>Hexacorallia</taxon>
        <taxon>Scleractinia</taxon>
        <taxon>Caryophylliina</taxon>
        <taxon>Caryophylliidae</taxon>
        <taxon>Desmophyllum</taxon>
    </lineage>
</organism>
<comment type="caution">
    <text evidence="2">The sequence shown here is derived from an EMBL/GenBank/DDBJ whole genome shotgun (WGS) entry which is preliminary data.</text>
</comment>
<sequence length="336" mass="37893">MKQVKTADDITLSRLNLLESPFSPQSSEKKDKTAVKNVRNMSSSDVEIVRRDHMAYKHRDVKALRLTRRNRSVSLDRYLFLKTKQLAKGLNIFLHNAEKSEKMNTWDQNRLNRCRSLPKITKDNICDSNEYCVTNEMVPLEKNARHEKIEGNEERISNGEGKNVDPNQPTETNSVTSENSPSNDSLDRSNGFHTSMNQTTVNGGTTAVHKVGHAVSLDTHLMIENGQLIMPNCNNDEFSCASHLANKEDAFIQGRHCSCPSLHCADHFSEAITTCLDLGRTERSVIPEAEDDNSLETAHAPDLPCNHDTHHHKPSGHVHAHSQSEALEKIFQKPKW</sequence>
<reference evidence="2" key="1">
    <citation type="submission" date="2023-01" db="EMBL/GenBank/DDBJ databases">
        <title>Genome assembly of the deep-sea coral Lophelia pertusa.</title>
        <authorList>
            <person name="Herrera S."/>
            <person name="Cordes E."/>
        </authorList>
    </citation>
    <scope>NUCLEOTIDE SEQUENCE</scope>
    <source>
        <strain evidence="2">USNM1676648</strain>
        <tissue evidence="2">Polyp</tissue>
    </source>
</reference>
<feature type="region of interest" description="Disordered" evidence="1">
    <location>
        <begin position="143"/>
        <end position="204"/>
    </location>
</feature>
<dbReference type="OrthoDB" id="10038993at2759"/>
<dbReference type="EMBL" id="MU827319">
    <property type="protein sequence ID" value="KAJ7357715.1"/>
    <property type="molecule type" value="Genomic_DNA"/>
</dbReference>
<gene>
    <name evidence="2" type="ORF">OS493_023851</name>
</gene>